<sequence length="52" mass="5752">MRRKIHIGNDSALQIESSIGATPASQKSMDTSTVFRNYDPIEGLVMPTFLEP</sequence>
<gene>
    <name evidence="1" type="ORF">BT96DRAFT_919257</name>
</gene>
<organism evidence="1 2">
    <name type="scientific">Gymnopus androsaceus JB14</name>
    <dbReference type="NCBI Taxonomy" id="1447944"/>
    <lineage>
        <taxon>Eukaryota</taxon>
        <taxon>Fungi</taxon>
        <taxon>Dikarya</taxon>
        <taxon>Basidiomycota</taxon>
        <taxon>Agaricomycotina</taxon>
        <taxon>Agaricomycetes</taxon>
        <taxon>Agaricomycetidae</taxon>
        <taxon>Agaricales</taxon>
        <taxon>Marasmiineae</taxon>
        <taxon>Omphalotaceae</taxon>
        <taxon>Gymnopus</taxon>
    </lineage>
</organism>
<evidence type="ECO:0000313" key="2">
    <source>
        <dbReference type="Proteomes" id="UP000799118"/>
    </source>
</evidence>
<protein>
    <submittedName>
        <fullName evidence="1">Uncharacterized protein</fullName>
    </submittedName>
</protein>
<proteinExistence type="predicted"/>
<accession>A0A6A4HQT5</accession>
<dbReference type="AlphaFoldDB" id="A0A6A4HQT5"/>
<reference evidence="1" key="1">
    <citation type="journal article" date="2019" name="Environ. Microbiol.">
        <title>Fungal ecological strategies reflected in gene transcription - a case study of two litter decomposers.</title>
        <authorList>
            <person name="Barbi F."/>
            <person name="Kohler A."/>
            <person name="Barry K."/>
            <person name="Baskaran P."/>
            <person name="Daum C."/>
            <person name="Fauchery L."/>
            <person name="Ihrmark K."/>
            <person name="Kuo A."/>
            <person name="LaButti K."/>
            <person name="Lipzen A."/>
            <person name="Morin E."/>
            <person name="Grigoriev I.V."/>
            <person name="Henrissat B."/>
            <person name="Lindahl B."/>
            <person name="Martin F."/>
        </authorList>
    </citation>
    <scope>NUCLEOTIDE SEQUENCE</scope>
    <source>
        <strain evidence="1">JB14</strain>
    </source>
</reference>
<name>A0A6A4HQT5_9AGAR</name>
<keyword evidence="2" id="KW-1185">Reference proteome</keyword>
<evidence type="ECO:0000313" key="1">
    <source>
        <dbReference type="EMBL" id="KAE9400799.1"/>
    </source>
</evidence>
<dbReference type="Proteomes" id="UP000799118">
    <property type="component" value="Unassembled WGS sequence"/>
</dbReference>
<dbReference type="EMBL" id="ML769453">
    <property type="protein sequence ID" value="KAE9400799.1"/>
    <property type="molecule type" value="Genomic_DNA"/>
</dbReference>